<dbReference type="Pfam" id="PF05970">
    <property type="entry name" value="PIF1"/>
    <property type="match status" value="1"/>
</dbReference>
<dbReference type="GO" id="GO:0006281">
    <property type="term" value="P:DNA repair"/>
    <property type="evidence" value="ECO:0007669"/>
    <property type="project" value="UniProtKB-KW"/>
</dbReference>
<keyword evidence="1" id="KW-0067">ATP-binding</keyword>
<keyword evidence="1" id="KW-0547">Nucleotide-binding</keyword>
<sequence length="1047" mass="119010">MALVQKFGKPDLFLTMTCNPKWDEIINNLLPGQTPSDRPDLTTRVIHAKCEELKKDLFKKSVLGKAAAYVHVIEFQKRADKLHSPLQYDKIVRADIPDPVVEPELYNIVTRHMIHGPCGKPNPRCVCMRNGCCKRLFPMQYSTVTVQGTDSYPIYKRPENGPSFINNHGIQVDNSWVVPYNAWLLKKYNCHINVEICSTIKCVKYLYKYVYKGPDRVSMEVRSAENTQKDEIKQFVDARWVCPQESVWRIFKFPLNKMYPSVYSLDVHTPNMHEVIFFENQPTSDLVEDENASRTMLTEFFTRNSNDPLAQQYFYREFPEHYIWSAANKCWEERRGHQRVIGRLHPASPSDGEKFYVRLLLIHKKGSISFDDLKTIEGVMQNTFKEAAEHMGLLERDSAIFDCLNEASISCMPSAFRGLFASIVVFCNPAGVHQLWDEFYQYMIEDYPSSSTSVHAADSLLMDLDSILSVHAKSIFDYDLPPISDNFSNDSGISDPIAMERSIIIPPEDLQSIHSLNEGQKLAFHQIVHSIEQRQSIMYFVDGPGGTGKTFLYRAILAHIRSKGEIALATATSGLAATMMPGGRTAHSRFKIPVPTLATSTCKIGKRSNLAQLLREASVILWDEATMSHRFTFECLDRSLQDVTDIQLPFGGKVIVLGGDFRQVLPIVRHGTVAQTINACITSSSLWKDVHILRLSENMRARSDPSFSEYLLHIGDGLQPCILDDMIQLPHDMLIPWEGDDPLTDLLHAVFPSLHDNAFDRNYIIQRAIVTTTNQYADSVNDKIVWSFPGEEHTYYSYDSVEDDDQHVYQQDYLNSLCPSGLPPHKLILKVGAPIILMRNMDPSGGICNGTRLVCRWFKQNVICAEILNGSFYGKPVFIHRIPLKAPRDTNFPFSLVRHQFPVRLSFSLTINKSQGQTITHVGVYLPDYVFSHGQLYVALSRGISKTTTKILVNGGVFKGFPGIYTRNVVYHGIVHSSESNEQNIPPPPQARIMLLRKIYAIVSWKYMIRSLVLAKKNYDQKFASKRGNISKIVITFTEYAYGYKSV</sequence>
<dbReference type="GO" id="GO:0000723">
    <property type="term" value="P:telomere maintenance"/>
    <property type="evidence" value="ECO:0007669"/>
    <property type="project" value="InterPro"/>
</dbReference>
<organism evidence="5 6">
    <name type="scientific">Aquilegia coerulea</name>
    <name type="common">Rocky mountain columbine</name>
    <dbReference type="NCBI Taxonomy" id="218851"/>
    <lineage>
        <taxon>Eukaryota</taxon>
        <taxon>Viridiplantae</taxon>
        <taxon>Streptophyta</taxon>
        <taxon>Embryophyta</taxon>
        <taxon>Tracheophyta</taxon>
        <taxon>Spermatophyta</taxon>
        <taxon>Magnoliopsida</taxon>
        <taxon>Ranunculales</taxon>
        <taxon>Ranunculaceae</taxon>
        <taxon>Thalictroideae</taxon>
        <taxon>Aquilegia</taxon>
    </lineage>
</organism>
<keyword evidence="6" id="KW-1185">Reference proteome</keyword>
<keyword evidence="1" id="KW-0347">Helicase</keyword>
<dbReference type="EC" id="5.6.2.3" evidence="1"/>
<evidence type="ECO:0000313" key="6">
    <source>
        <dbReference type="Proteomes" id="UP000230069"/>
    </source>
</evidence>
<dbReference type="PANTHER" id="PTHR10492:SF94">
    <property type="entry name" value="ATP-DEPENDENT DNA HELICASE"/>
    <property type="match status" value="1"/>
</dbReference>
<keyword evidence="1" id="KW-0234">DNA repair</keyword>
<evidence type="ECO:0000256" key="1">
    <source>
        <dbReference type="RuleBase" id="RU363044"/>
    </source>
</evidence>
<reference evidence="5 6" key="1">
    <citation type="submission" date="2017-09" db="EMBL/GenBank/DDBJ databases">
        <title>WGS assembly of Aquilegia coerulea Goldsmith.</title>
        <authorList>
            <person name="Hodges S."/>
            <person name="Kramer E."/>
            <person name="Nordborg M."/>
            <person name="Tomkins J."/>
            <person name="Borevitz J."/>
            <person name="Derieg N."/>
            <person name="Yan J."/>
            <person name="Mihaltcheva S."/>
            <person name="Hayes R.D."/>
            <person name="Rokhsar D."/>
        </authorList>
    </citation>
    <scope>NUCLEOTIDE SEQUENCE [LARGE SCALE GENOMIC DNA]</scope>
    <source>
        <strain evidence="6">cv. Goldsmith</strain>
    </source>
</reference>
<proteinExistence type="inferred from homology"/>
<dbReference type="GO" id="GO:0043139">
    <property type="term" value="F:5'-3' DNA helicase activity"/>
    <property type="evidence" value="ECO:0007669"/>
    <property type="project" value="UniProtKB-EC"/>
</dbReference>
<dbReference type="GO" id="GO:0005524">
    <property type="term" value="F:ATP binding"/>
    <property type="evidence" value="ECO:0007669"/>
    <property type="project" value="UniProtKB-KW"/>
</dbReference>
<name>A0A2G5CV76_AQUCA</name>
<gene>
    <name evidence="5" type="ORF">AQUCO_03600084v1</name>
</gene>
<dbReference type="InterPro" id="IPR025476">
    <property type="entry name" value="Helitron_helicase-like"/>
</dbReference>
<feature type="domain" description="DNA helicase Pif1-like 2B" evidence="4">
    <location>
        <begin position="812"/>
        <end position="854"/>
    </location>
</feature>
<protein>
    <recommendedName>
        <fullName evidence="1">ATP-dependent DNA helicase</fullName>
        <ecNumber evidence="1">5.6.2.3</ecNumber>
    </recommendedName>
</protein>
<feature type="domain" description="DNA helicase Pif1-like DEAD-box helicase" evidence="2">
    <location>
        <begin position="516"/>
        <end position="717"/>
    </location>
</feature>
<dbReference type="CDD" id="cd18809">
    <property type="entry name" value="SF1_C_RecD"/>
    <property type="match status" value="1"/>
</dbReference>
<comment type="catalytic activity">
    <reaction evidence="1">
        <text>ATP + H2O = ADP + phosphate + H(+)</text>
        <dbReference type="Rhea" id="RHEA:13065"/>
        <dbReference type="ChEBI" id="CHEBI:15377"/>
        <dbReference type="ChEBI" id="CHEBI:15378"/>
        <dbReference type="ChEBI" id="CHEBI:30616"/>
        <dbReference type="ChEBI" id="CHEBI:43474"/>
        <dbReference type="ChEBI" id="CHEBI:456216"/>
        <dbReference type="EC" id="5.6.2.3"/>
    </reaction>
</comment>
<keyword evidence="1" id="KW-0378">Hydrolase</keyword>
<dbReference type="GO" id="GO:0016887">
    <property type="term" value="F:ATP hydrolysis activity"/>
    <property type="evidence" value="ECO:0007669"/>
    <property type="project" value="RHEA"/>
</dbReference>
<feature type="domain" description="Helitron helicase-like" evidence="3">
    <location>
        <begin position="1"/>
        <end position="78"/>
    </location>
</feature>
<comment type="cofactor">
    <cofactor evidence="1">
        <name>Mg(2+)</name>
        <dbReference type="ChEBI" id="CHEBI:18420"/>
    </cofactor>
</comment>
<dbReference type="FunFam" id="3.40.50.300:FF:002884">
    <property type="entry name" value="ATP-dependent DNA helicase"/>
    <property type="match status" value="1"/>
</dbReference>
<evidence type="ECO:0000259" key="3">
    <source>
        <dbReference type="Pfam" id="PF14214"/>
    </source>
</evidence>
<dbReference type="Pfam" id="PF21530">
    <property type="entry name" value="Pif1_2B_dom"/>
    <property type="match status" value="1"/>
</dbReference>
<keyword evidence="1" id="KW-0233">DNA recombination</keyword>
<dbReference type="InterPro" id="IPR027417">
    <property type="entry name" value="P-loop_NTPase"/>
</dbReference>
<dbReference type="InParanoid" id="A0A2G5CV76"/>
<dbReference type="InterPro" id="IPR010285">
    <property type="entry name" value="DNA_helicase_pif1-like_DEAD"/>
</dbReference>
<dbReference type="PANTHER" id="PTHR10492">
    <property type="match status" value="1"/>
</dbReference>
<dbReference type="GO" id="GO:0006310">
    <property type="term" value="P:DNA recombination"/>
    <property type="evidence" value="ECO:0007669"/>
    <property type="project" value="UniProtKB-KW"/>
</dbReference>
<evidence type="ECO:0000259" key="2">
    <source>
        <dbReference type="Pfam" id="PF05970"/>
    </source>
</evidence>
<accession>A0A2G5CV76</accession>
<dbReference type="OrthoDB" id="1670219at2759"/>
<dbReference type="InterPro" id="IPR049163">
    <property type="entry name" value="Pif1-like_2B_dom"/>
</dbReference>
<dbReference type="AlphaFoldDB" id="A0A2G5CV76"/>
<keyword evidence="1" id="KW-0227">DNA damage</keyword>
<dbReference type="Proteomes" id="UP000230069">
    <property type="component" value="Unassembled WGS sequence"/>
</dbReference>
<dbReference type="Pfam" id="PF14214">
    <property type="entry name" value="Helitron_like_N"/>
    <property type="match status" value="1"/>
</dbReference>
<dbReference type="Gene3D" id="3.40.50.300">
    <property type="entry name" value="P-loop containing nucleotide triphosphate hydrolases"/>
    <property type="match status" value="1"/>
</dbReference>
<evidence type="ECO:0000313" key="5">
    <source>
        <dbReference type="EMBL" id="PIA35178.1"/>
    </source>
</evidence>
<evidence type="ECO:0000259" key="4">
    <source>
        <dbReference type="Pfam" id="PF21530"/>
    </source>
</evidence>
<dbReference type="EMBL" id="KZ305053">
    <property type="protein sequence ID" value="PIA35178.1"/>
    <property type="molecule type" value="Genomic_DNA"/>
</dbReference>
<dbReference type="STRING" id="218851.A0A2G5CV76"/>
<dbReference type="SUPFAM" id="SSF52540">
    <property type="entry name" value="P-loop containing nucleoside triphosphate hydrolases"/>
    <property type="match status" value="2"/>
</dbReference>
<comment type="similarity">
    <text evidence="1">Belongs to the helicase family.</text>
</comment>